<dbReference type="Proteomes" id="UP000054359">
    <property type="component" value="Unassembled WGS sequence"/>
</dbReference>
<sequence>MTVRQARTVPTVSYSTIQLITATFIPSVVPSTISRRLSEAVLLSHRPFRRLPLTPQHRLSPLYWCRSQSSWLPSDWHRMVFSDESRFTLEADDHRVRVWRGQSQRSQLVFVLQRHTTITPGVMEWSAISYDSRSSLVILPTSLTAERYVDTILRPIALPFMARNPAPFSNKIMPSHIPLAYLWTVSVRLILFLGQQVHQTFHQSRISETW</sequence>
<feature type="non-terminal residue" evidence="1">
    <location>
        <position position="210"/>
    </location>
</feature>
<reference evidence="1 2" key="1">
    <citation type="submission" date="2013-11" db="EMBL/GenBank/DDBJ databases">
        <title>Genome sequencing of Stegodyphus mimosarum.</title>
        <authorList>
            <person name="Bechsgaard J."/>
        </authorList>
    </citation>
    <scope>NUCLEOTIDE SEQUENCE [LARGE SCALE GENOMIC DNA]</scope>
</reference>
<organism evidence="1 2">
    <name type="scientific">Stegodyphus mimosarum</name>
    <name type="common">African social velvet spider</name>
    <dbReference type="NCBI Taxonomy" id="407821"/>
    <lineage>
        <taxon>Eukaryota</taxon>
        <taxon>Metazoa</taxon>
        <taxon>Ecdysozoa</taxon>
        <taxon>Arthropoda</taxon>
        <taxon>Chelicerata</taxon>
        <taxon>Arachnida</taxon>
        <taxon>Araneae</taxon>
        <taxon>Araneomorphae</taxon>
        <taxon>Entelegynae</taxon>
        <taxon>Eresoidea</taxon>
        <taxon>Eresidae</taxon>
        <taxon>Stegodyphus</taxon>
    </lineage>
</organism>
<keyword evidence="2" id="KW-1185">Reference proteome</keyword>
<dbReference type="EMBL" id="KK118800">
    <property type="protein sequence ID" value="KFM73879.1"/>
    <property type="molecule type" value="Genomic_DNA"/>
</dbReference>
<protein>
    <submittedName>
        <fullName evidence="1">Transposable element Tcb2 transposase</fullName>
    </submittedName>
</protein>
<gene>
    <name evidence="1" type="ORF">X975_02391</name>
</gene>
<dbReference type="STRING" id="407821.A0A087U940"/>
<dbReference type="AlphaFoldDB" id="A0A087U940"/>
<evidence type="ECO:0000313" key="2">
    <source>
        <dbReference type="Proteomes" id="UP000054359"/>
    </source>
</evidence>
<accession>A0A087U940</accession>
<dbReference type="GO" id="GO:0003676">
    <property type="term" value="F:nucleic acid binding"/>
    <property type="evidence" value="ECO:0007669"/>
    <property type="project" value="InterPro"/>
</dbReference>
<dbReference type="OrthoDB" id="4843387at2759"/>
<name>A0A087U940_STEMI</name>
<evidence type="ECO:0000313" key="1">
    <source>
        <dbReference type="EMBL" id="KFM73879.1"/>
    </source>
</evidence>
<dbReference type="InterPro" id="IPR036397">
    <property type="entry name" value="RNaseH_sf"/>
</dbReference>
<dbReference type="Gene3D" id="3.30.420.10">
    <property type="entry name" value="Ribonuclease H-like superfamily/Ribonuclease H"/>
    <property type="match status" value="1"/>
</dbReference>
<proteinExistence type="predicted"/>